<keyword evidence="2" id="KW-1185">Reference proteome</keyword>
<sequence length="18" mass="1789">SGPSSAFGTPDRGHISDT</sequence>
<feature type="non-terminal residue" evidence="1">
    <location>
        <position position="1"/>
    </location>
</feature>
<accession>A0A8J2KGB5</accession>
<organism evidence="1 2">
    <name type="scientific">Allacma fusca</name>
    <dbReference type="NCBI Taxonomy" id="39272"/>
    <lineage>
        <taxon>Eukaryota</taxon>
        <taxon>Metazoa</taxon>
        <taxon>Ecdysozoa</taxon>
        <taxon>Arthropoda</taxon>
        <taxon>Hexapoda</taxon>
        <taxon>Collembola</taxon>
        <taxon>Symphypleona</taxon>
        <taxon>Sminthuridae</taxon>
        <taxon>Allacma</taxon>
    </lineage>
</organism>
<protein>
    <submittedName>
        <fullName evidence="1">Uncharacterized protein</fullName>
    </submittedName>
</protein>
<dbReference type="Proteomes" id="UP000708208">
    <property type="component" value="Unassembled WGS sequence"/>
</dbReference>
<evidence type="ECO:0000313" key="2">
    <source>
        <dbReference type="Proteomes" id="UP000708208"/>
    </source>
</evidence>
<comment type="caution">
    <text evidence="1">The sequence shown here is derived from an EMBL/GenBank/DDBJ whole genome shotgun (WGS) entry which is preliminary data.</text>
</comment>
<reference evidence="1" key="1">
    <citation type="submission" date="2021-06" db="EMBL/GenBank/DDBJ databases">
        <authorList>
            <person name="Hodson N. C."/>
            <person name="Mongue J. A."/>
            <person name="Jaron S. K."/>
        </authorList>
    </citation>
    <scope>NUCLEOTIDE SEQUENCE</scope>
</reference>
<dbReference type="AlphaFoldDB" id="A0A8J2KGB5"/>
<name>A0A8J2KGB5_9HEXA</name>
<evidence type="ECO:0000313" key="1">
    <source>
        <dbReference type="EMBL" id="CAG7786140.1"/>
    </source>
</evidence>
<gene>
    <name evidence="1" type="ORF">AFUS01_LOCUS24722</name>
</gene>
<dbReference type="EMBL" id="CAJVCH010311252">
    <property type="protein sequence ID" value="CAG7786140.1"/>
    <property type="molecule type" value="Genomic_DNA"/>
</dbReference>
<proteinExistence type="predicted"/>
<feature type="non-terminal residue" evidence="1">
    <location>
        <position position="18"/>
    </location>
</feature>